<dbReference type="PANTHER" id="PTHR34846">
    <property type="entry name" value="4-CARBOXYMUCONOLACTONE DECARBOXYLASE FAMILY PROTEIN (AFU_ORTHOLOGUE AFUA_6G11590)"/>
    <property type="match status" value="1"/>
</dbReference>
<dbReference type="PANTHER" id="PTHR34846:SF5">
    <property type="entry name" value="CARBOXYMUCONOLACTONE DECARBOXYLASE-LIKE DOMAIN-CONTAINING PROTEIN"/>
    <property type="match status" value="1"/>
</dbReference>
<dbReference type="SUPFAM" id="SSF69118">
    <property type="entry name" value="AhpD-like"/>
    <property type="match status" value="1"/>
</dbReference>
<accession>A0A7W6K3D9</accession>
<dbReference type="RefSeq" id="WP_183793553.1">
    <property type="nucleotide sequence ID" value="NZ_JACIDU010000012.1"/>
</dbReference>
<dbReference type="Pfam" id="PF02627">
    <property type="entry name" value="CMD"/>
    <property type="match status" value="1"/>
</dbReference>
<organism evidence="2 3">
    <name type="scientific">Allorhizobium borbori</name>
    <dbReference type="NCBI Taxonomy" id="485907"/>
    <lineage>
        <taxon>Bacteria</taxon>
        <taxon>Pseudomonadati</taxon>
        <taxon>Pseudomonadota</taxon>
        <taxon>Alphaproteobacteria</taxon>
        <taxon>Hyphomicrobiales</taxon>
        <taxon>Rhizobiaceae</taxon>
        <taxon>Rhizobium/Agrobacterium group</taxon>
        <taxon>Allorhizobium</taxon>
    </lineage>
</organism>
<dbReference type="InterPro" id="IPR003779">
    <property type="entry name" value="CMD-like"/>
</dbReference>
<comment type="caution">
    <text evidence="2">The sequence shown here is derived from an EMBL/GenBank/DDBJ whole genome shotgun (WGS) entry which is preliminary data.</text>
</comment>
<keyword evidence="3" id="KW-1185">Reference proteome</keyword>
<evidence type="ECO:0000313" key="2">
    <source>
        <dbReference type="EMBL" id="MBB4104471.1"/>
    </source>
</evidence>
<name>A0A7W6K3D9_9HYPH</name>
<dbReference type="EMBL" id="JACIDU010000012">
    <property type="protein sequence ID" value="MBB4104471.1"/>
    <property type="molecule type" value="Genomic_DNA"/>
</dbReference>
<evidence type="ECO:0000313" key="3">
    <source>
        <dbReference type="Proteomes" id="UP000584824"/>
    </source>
</evidence>
<dbReference type="AlphaFoldDB" id="A0A7W6K3D9"/>
<protein>
    <recommendedName>
        <fullName evidence="1">Carboxymuconolactone decarboxylase-like domain-containing protein</fullName>
    </recommendedName>
</protein>
<dbReference type="InterPro" id="IPR029032">
    <property type="entry name" value="AhpD-like"/>
</dbReference>
<evidence type="ECO:0000259" key="1">
    <source>
        <dbReference type="Pfam" id="PF02627"/>
    </source>
</evidence>
<reference evidence="2 3" key="1">
    <citation type="submission" date="2020-08" db="EMBL/GenBank/DDBJ databases">
        <title>Genomic Encyclopedia of Type Strains, Phase IV (KMG-IV): sequencing the most valuable type-strain genomes for metagenomic binning, comparative biology and taxonomic classification.</title>
        <authorList>
            <person name="Goeker M."/>
        </authorList>
    </citation>
    <scope>NUCLEOTIDE SEQUENCE [LARGE SCALE GENOMIC DNA]</scope>
    <source>
        <strain evidence="2 3">DSM 26385</strain>
    </source>
</reference>
<dbReference type="Gene3D" id="1.20.1290.10">
    <property type="entry name" value="AhpD-like"/>
    <property type="match status" value="1"/>
</dbReference>
<sequence length="186" mass="20546">MTANPVTFPPITDAAWPQEAEQLKDGFAGRLNVYRTMAHHPRLLNAWAPLRDHIVVKNALGAQFSEVVILRTGHQMNAPYEWAHHVSRARACGMDDARIASIAGPPEQMERDDATLSRAVDELMLNKSLAPETIATVTGLVGREGLFDVIATVGFYTTLGFIVNSFETPVDEAIQRELAERPLDRT</sequence>
<feature type="domain" description="Carboxymuconolactone decarboxylase-like" evidence="1">
    <location>
        <begin position="41"/>
        <end position="105"/>
    </location>
</feature>
<gene>
    <name evidence="2" type="ORF">GGQ66_003048</name>
</gene>
<proteinExistence type="predicted"/>
<dbReference type="GO" id="GO:0051920">
    <property type="term" value="F:peroxiredoxin activity"/>
    <property type="evidence" value="ECO:0007669"/>
    <property type="project" value="InterPro"/>
</dbReference>
<dbReference type="Proteomes" id="UP000584824">
    <property type="component" value="Unassembled WGS sequence"/>
</dbReference>